<protein>
    <recommendedName>
        <fullName evidence="1">RNA-binding protein KhpB N-terminal domain-containing protein</fullName>
    </recommendedName>
</protein>
<dbReference type="InterPro" id="IPR046866">
    <property type="entry name" value="FapA_N"/>
</dbReference>
<evidence type="ECO:0000313" key="2">
    <source>
        <dbReference type="EMBL" id="SHI04595.1"/>
    </source>
</evidence>
<dbReference type="InterPro" id="IPR005646">
    <property type="entry name" value="FapA"/>
</dbReference>
<dbReference type="InterPro" id="IPR032782">
    <property type="entry name" value="KhpB_N"/>
</dbReference>
<evidence type="ECO:0000313" key="3">
    <source>
        <dbReference type="Proteomes" id="UP000184241"/>
    </source>
</evidence>
<organism evidence="2 3">
    <name type="scientific">Clostridium intestinale DSM 6191</name>
    <dbReference type="NCBI Taxonomy" id="1121320"/>
    <lineage>
        <taxon>Bacteria</taxon>
        <taxon>Bacillati</taxon>
        <taxon>Bacillota</taxon>
        <taxon>Clostridia</taxon>
        <taxon>Eubacteriales</taxon>
        <taxon>Clostridiaceae</taxon>
        <taxon>Clostridium</taxon>
    </lineage>
</organism>
<gene>
    <name evidence="2" type="ORF">SAMN02745941_01710</name>
</gene>
<dbReference type="PANTHER" id="PTHR38032">
    <property type="entry name" value="POLYMERASE-RELATED"/>
    <property type="match status" value="1"/>
</dbReference>
<accession>A0A1M5XXQ4</accession>
<name>A0A1M5XXQ4_9CLOT</name>
<feature type="domain" description="RNA-binding protein KhpB N-terminal" evidence="1">
    <location>
        <begin position="5"/>
        <end position="52"/>
    </location>
</feature>
<proteinExistence type="predicted"/>
<dbReference type="Pfam" id="PF14804">
    <property type="entry name" value="Jag_N"/>
    <property type="match status" value="1"/>
</dbReference>
<sequence length="635" mass="71582">MERIVIKSDTLENALKEACDELNLPIERLSYRILNEKKGLFKKSIELEVTPKEIIDDKGYVSIIDGKFLIENPKNEKKPALINIPETIEFFVDEERVFNKIKVLEENNLDYHIEKKEAKRNLNIETSDDNMKANLWITYEPEINYSIKDCERTYNIDIEIVEKEKNYPPKFTKEEIKDALKSNGINFGIKEDVIEELTKKEIVEGITVAEGLKPIDDVGDRINIFFAEETKSKEHGDLDKVDYRNFYDIANIEANQPLGEIIQGSEGKDGIDIFGKAKKRKTFNKINLKAGEGCYIKDNKVYSSTDGRPCVKGGVFYVYKVFNQDVDVDVKSGNIHFIGDVHVRGNIKDGMTVSAGNTLIVEKNVEGAFLTSKGEMTLKGTVIRGRVIAGGDNTLAMNEVYLYKGIREDLSELIDVITQIKERNLNVGSVRDGEIILTLLESKFKTLSSKGRILLVNQSINGEENEKIKQLLKTKLFSLGVSEIKSYNELYEIIELLDNRIKSLSSELKLPVNLYINYTQDSNIESSGDIIFTGKGAYLSNISAQGSIYFKNNNSVIRGGSLKAQNEIKCKIVGSEGGGKTTLITSKTGHIYADVVYMGTKFIFGKREYVIDAPCKNVHGYLDQYGDVNIDKFVL</sequence>
<dbReference type="Pfam" id="PF20250">
    <property type="entry name" value="FapA_N"/>
    <property type="match status" value="1"/>
</dbReference>
<dbReference type="PANTHER" id="PTHR38032:SF1">
    <property type="entry name" value="RNA-BINDING PROTEIN KHPB N-TERMINAL DOMAIN-CONTAINING PROTEIN"/>
    <property type="match status" value="1"/>
</dbReference>
<dbReference type="EMBL" id="FQXU01000005">
    <property type="protein sequence ID" value="SHI04595.1"/>
    <property type="molecule type" value="Genomic_DNA"/>
</dbReference>
<dbReference type="Pfam" id="PF03961">
    <property type="entry name" value="FapA"/>
    <property type="match status" value="2"/>
</dbReference>
<reference evidence="2 3" key="1">
    <citation type="submission" date="2016-11" db="EMBL/GenBank/DDBJ databases">
        <authorList>
            <person name="Jaros S."/>
            <person name="Januszkiewicz K."/>
            <person name="Wedrychowicz H."/>
        </authorList>
    </citation>
    <scope>NUCLEOTIDE SEQUENCE [LARGE SCALE GENOMIC DNA]</scope>
    <source>
        <strain evidence="2 3">DSM 6191</strain>
    </source>
</reference>
<evidence type="ECO:0000259" key="1">
    <source>
        <dbReference type="SMART" id="SM01245"/>
    </source>
</evidence>
<dbReference type="RefSeq" id="WP_073018591.1">
    <property type="nucleotide sequence ID" value="NZ_FQXU01000005.1"/>
</dbReference>
<dbReference type="InterPro" id="IPR046865">
    <property type="entry name" value="FapA_b_solenoid"/>
</dbReference>
<dbReference type="Proteomes" id="UP000184241">
    <property type="component" value="Unassembled WGS sequence"/>
</dbReference>
<dbReference type="SMART" id="SM01245">
    <property type="entry name" value="Jag_N"/>
    <property type="match status" value="1"/>
</dbReference>
<dbReference type="AlphaFoldDB" id="A0A1M5XXQ4"/>